<name>A0A1F6C3I7_9BACT</name>
<reference evidence="1 2" key="1">
    <citation type="journal article" date="2016" name="Nat. Commun.">
        <title>Thousands of microbial genomes shed light on interconnected biogeochemical processes in an aquifer system.</title>
        <authorList>
            <person name="Anantharaman K."/>
            <person name="Brown C.T."/>
            <person name="Hug L.A."/>
            <person name="Sharon I."/>
            <person name="Castelle C.J."/>
            <person name="Probst A.J."/>
            <person name="Thomas B.C."/>
            <person name="Singh A."/>
            <person name="Wilkins M.J."/>
            <person name="Karaoz U."/>
            <person name="Brodie E.L."/>
            <person name="Williams K.H."/>
            <person name="Hubbard S.S."/>
            <person name="Banfield J.F."/>
        </authorList>
    </citation>
    <scope>NUCLEOTIDE SEQUENCE [LARGE SCALE GENOMIC DNA]</scope>
</reference>
<dbReference type="EMBL" id="MFKM01000009">
    <property type="protein sequence ID" value="OGG43623.1"/>
    <property type="molecule type" value="Genomic_DNA"/>
</dbReference>
<sequence length="123" mass="14420">MEKFKCLLTVCCDNGCESSYGRISTYEQESQGTLDAMKKSLRGHKRMFDAIEKSQLLNSQKCKFWLGGIKVVAQTIVPMGREIEVENELWALAKEIATERLELKKHKWLFEDYRLLGRQMWLR</sequence>
<protein>
    <submittedName>
        <fullName evidence="1">Uncharacterized protein</fullName>
    </submittedName>
</protein>
<accession>A0A1F6C3I7</accession>
<evidence type="ECO:0000313" key="1">
    <source>
        <dbReference type="EMBL" id="OGG43623.1"/>
    </source>
</evidence>
<gene>
    <name evidence="1" type="ORF">A3G50_00925</name>
</gene>
<evidence type="ECO:0000313" key="2">
    <source>
        <dbReference type="Proteomes" id="UP000176633"/>
    </source>
</evidence>
<organism evidence="1 2">
    <name type="scientific">Candidatus Jorgensenbacteria bacterium RIFCSPLOWO2_12_FULL_42_11</name>
    <dbReference type="NCBI Taxonomy" id="1798473"/>
    <lineage>
        <taxon>Bacteria</taxon>
        <taxon>Candidatus Joergenseniibacteriota</taxon>
    </lineage>
</organism>
<dbReference type="Proteomes" id="UP000176633">
    <property type="component" value="Unassembled WGS sequence"/>
</dbReference>
<proteinExistence type="predicted"/>
<dbReference type="AlphaFoldDB" id="A0A1F6C3I7"/>
<comment type="caution">
    <text evidence="1">The sequence shown here is derived from an EMBL/GenBank/DDBJ whole genome shotgun (WGS) entry which is preliminary data.</text>
</comment>